<evidence type="ECO:0008006" key="3">
    <source>
        <dbReference type="Google" id="ProtNLM"/>
    </source>
</evidence>
<accession>A0A2I0WU54</accession>
<dbReference type="AlphaFoldDB" id="A0A2I0WU54"/>
<dbReference type="PANTHER" id="PTHR47868:SF2">
    <property type="entry name" value="OS05G0457700 PROTEIN"/>
    <property type="match status" value="1"/>
</dbReference>
<sequence>MVQAMLQNVVRAASRATTKTKKPKFAVLAAISCRSNDMAALEAKFYGTIGVDEPHSKLVAHQMIQYALGHARSHKSGDSYTESLMVLEQGISNLRGSDSTEDALGMLMLAISTLLYERGELQDSIEKLQMVHELGSASLDVKVAAWEALIGLKLEAGQDVSSLVLANDCFQLLNSSAVGNGSVLGVLKSRAKANKGLTHLVLGELKSAAEALFGSGEGDFEDGTDQIGNIALSHGEFSHATGKFSLAKDLYEKVILAKTENVSDNSCLASSNMISEEVLLGATCALGQLLSHSGKFDEAEELLTKALTQAESHFGSSHPKVGVILTCIALMYKHKSKLEASSAILIQEGLYRRALDLLKAPPLDSQDSDNELGKQDVIALARGGYAEILCIQQKRKGEGERTRKWAEAIWRNRRMSLAEALEISQPFKSPVVDSRICRVL</sequence>
<evidence type="ECO:0000313" key="1">
    <source>
        <dbReference type="EMBL" id="PKU79190.1"/>
    </source>
</evidence>
<gene>
    <name evidence="1" type="ORF">MA16_Dca000534</name>
</gene>
<evidence type="ECO:0000313" key="2">
    <source>
        <dbReference type="Proteomes" id="UP000233837"/>
    </source>
</evidence>
<dbReference type="SUPFAM" id="SSF48452">
    <property type="entry name" value="TPR-like"/>
    <property type="match status" value="1"/>
</dbReference>
<dbReference type="Pfam" id="PF13374">
    <property type="entry name" value="TPR_10"/>
    <property type="match status" value="1"/>
</dbReference>
<proteinExistence type="predicted"/>
<dbReference type="STRING" id="906689.A0A2I0WU54"/>
<dbReference type="GO" id="GO:0005739">
    <property type="term" value="C:mitochondrion"/>
    <property type="evidence" value="ECO:0007669"/>
    <property type="project" value="TreeGrafter"/>
</dbReference>
<dbReference type="InterPro" id="IPR011990">
    <property type="entry name" value="TPR-like_helical_dom_sf"/>
</dbReference>
<reference evidence="1 2" key="2">
    <citation type="journal article" date="2017" name="Nature">
        <title>The Apostasia genome and the evolution of orchids.</title>
        <authorList>
            <person name="Zhang G.Q."/>
            <person name="Liu K.W."/>
            <person name="Li Z."/>
            <person name="Lohaus R."/>
            <person name="Hsiao Y.Y."/>
            <person name="Niu S.C."/>
            <person name="Wang J.Y."/>
            <person name="Lin Y.C."/>
            <person name="Xu Q."/>
            <person name="Chen L.J."/>
            <person name="Yoshida K."/>
            <person name="Fujiwara S."/>
            <person name="Wang Z.W."/>
            <person name="Zhang Y.Q."/>
            <person name="Mitsuda N."/>
            <person name="Wang M."/>
            <person name="Liu G.H."/>
            <person name="Pecoraro L."/>
            <person name="Huang H.X."/>
            <person name="Xiao X.J."/>
            <person name="Lin M."/>
            <person name="Wu X.Y."/>
            <person name="Wu W.L."/>
            <person name="Chen Y.Y."/>
            <person name="Chang S.B."/>
            <person name="Sakamoto S."/>
            <person name="Ohme-Takagi M."/>
            <person name="Yagi M."/>
            <person name="Zeng S.J."/>
            <person name="Shen C.Y."/>
            <person name="Yeh C.M."/>
            <person name="Luo Y.B."/>
            <person name="Tsai W.C."/>
            <person name="Van de Peer Y."/>
            <person name="Liu Z.J."/>
        </authorList>
    </citation>
    <scope>NUCLEOTIDE SEQUENCE [LARGE SCALE GENOMIC DNA]</scope>
    <source>
        <tissue evidence="1">The whole plant</tissue>
    </source>
</reference>
<dbReference type="EMBL" id="KZ502442">
    <property type="protein sequence ID" value="PKU79190.1"/>
    <property type="molecule type" value="Genomic_DNA"/>
</dbReference>
<dbReference type="Gene3D" id="1.25.40.10">
    <property type="entry name" value="Tetratricopeptide repeat domain"/>
    <property type="match status" value="1"/>
</dbReference>
<name>A0A2I0WU54_9ASPA</name>
<protein>
    <recommendedName>
        <fullName evidence="3">MalT-like TPR region domain-containing protein</fullName>
    </recommendedName>
</protein>
<organism evidence="1 2">
    <name type="scientific">Dendrobium catenatum</name>
    <dbReference type="NCBI Taxonomy" id="906689"/>
    <lineage>
        <taxon>Eukaryota</taxon>
        <taxon>Viridiplantae</taxon>
        <taxon>Streptophyta</taxon>
        <taxon>Embryophyta</taxon>
        <taxon>Tracheophyta</taxon>
        <taxon>Spermatophyta</taxon>
        <taxon>Magnoliopsida</taxon>
        <taxon>Liliopsida</taxon>
        <taxon>Asparagales</taxon>
        <taxon>Orchidaceae</taxon>
        <taxon>Epidendroideae</taxon>
        <taxon>Malaxideae</taxon>
        <taxon>Dendrobiinae</taxon>
        <taxon>Dendrobium</taxon>
    </lineage>
</organism>
<dbReference type="PANTHER" id="PTHR47868">
    <property type="entry name" value="OS05G0457700 PROTEIN"/>
    <property type="match status" value="1"/>
</dbReference>
<dbReference type="Proteomes" id="UP000233837">
    <property type="component" value="Unassembled WGS sequence"/>
</dbReference>
<reference evidence="1 2" key="1">
    <citation type="journal article" date="2016" name="Sci. Rep.">
        <title>The Dendrobium catenatum Lindl. genome sequence provides insights into polysaccharide synthase, floral development and adaptive evolution.</title>
        <authorList>
            <person name="Zhang G.Q."/>
            <person name="Xu Q."/>
            <person name="Bian C."/>
            <person name="Tsai W.C."/>
            <person name="Yeh C.M."/>
            <person name="Liu K.W."/>
            <person name="Yoshida K."/>
            <person name="Zhang L.S."/>
            <person name="Chang S.B."/>
            <person name="Chen F."/>
            <person name="Shi Y."/>
            <person name="Su Y.Y."/>
            <person name="Zhang Y.Q."/>
            <person name="Chen L.J."/>
            <person name="Yin Y."/>
            <person name="Lin M."/>
            <person name="Huang H."/>
            <person name="Deng H."/>
            <person name="Wang Z.W."/>
            <person name="Zhu S.L."/>
            <person name="Zhao X."/>
            <person name="Deng C."/>
            <person name="Niu S.C."/>
            <person name="Huang J."/>
            <person name="Wang M."/>
            <person name="Liu G.H."/>
            <person name="Yang H.J."/>
            <person name="Xiao X.J."/>
            <person name="Hsiao Y.Y."/>
            <person name="Wu W.L."/>
            <person name="Chen Y.Y."/>
            <person name="Mitsuda N."/>
            <person name="Ohme-Takagi M."/>
            <person name="Luo Y.B."/>
            <person name="Van de Peer Y."/>
            <person name="Liu Z.J."/>
        </authorList>
    </citation>
    <scope>NUCLEOTIDE SEQUENCE [LARGE SCALE GENOMIC DNA]</scope>
    <source>
        <tissue evidence="1">The whole plant</tissue>
    </source>
</reference>
<keyword evidence="2" id="KW-1185">Reference proteome</keyword>